<feature type="domain" description="Methylated-DNA-[protein]-cysteine S-methyltransferase DNA binding" evidence="7">
    <location>
        <begin position="49"/>
        <end position="129"/>
    </location>
</feature>
<evidence type="ECO:0000256" key="1">
    <source>
        <dbReference type="ARBA" id="ARBA00001286"/>
    </source>
</evidence>
<evidence type="ECO:0000259" key="7">
    <source>
        <dbReference type="Pfam" id="PF01035"/>
    </source>
</evidence>
<keyword evidence="5" id="KW-0234">DNA repair</keyword>
<name>A0AAV3S681_9EURY</name>
<gene>
    <name evidence="8" type="ORF">GCM10009066_11220</name>
</gene>
<dbReference type="GO" id="GO:0003908">
    <property type="term" value="F:methylated-DNA-[protein]-cysteine S-methyltransferase activity"/>
    <property type="evidence" value="ECO:0007669"/>
    <property type="project" value="UniProtKB-EC"/>
</dbReference>
<comment type="catalytic activity">
    <reaction evidence="6">
        <text>a 6-O-methyl-2'-deoxyguanosine in DNA + L-cysteinyl-[protein] = S-methyl-L-cysteinyl-[protein] + a 2'-deoxyguanosine in DNA</text>
        <dbReference type="Rhea" id="RHEA:24000"/>
        <dbReference type="Rhea" id="RHEA-COMP:10131"/>
        <dbReference type="Rhea" id="RHEA-COMP:10132"/>
        <dbReference type="Rhea" id="RHEA-COMP:11367"/>
        <dbReference type="Rhea" id="RHEA-COMP:11368"/>
        <dbReference type="ChEBI" id="CHEBI:29950"/>
        <dbReference type="ChEBI" id="CHEBI:82612"/>
        <dbReference type="ChEBI" id="CHEBI:85445"/>
        <dbReference type="ChEBI" id="CHEBI:85448"/>
        <dbReference type="EC" id="2.1.1.63"/>
    </reaction>
</comment>
<dbReference type="AlphaFoldDB" id="A0AAV3S681"/>
<dbReference type="GO" id="GO:0006281">
    <property type="term" value="P:DNA repair"/>
    <property type="evidence" value="ECO:0007669"/>
    <property type="project" value="UniProtKB-KW"/>
</dbReference>
<dbReference type="Proteomes" id="UP001500837">
    <property type="component" value="Unassembled WGS sequence"/>
</dbReference>
<evidence type="ECO:0000313" key="9">
    <source>
        <dbReference type="Proteomes" id="UP001500837"/>
    </source>
</evidence>
<keyword evidence="9" id="KW-1185">Reference proteome</keyword>
<dbReference type="EMBL" id="BAAABL010000042">
    <property type="protein sequence ID" value="GAA0298802.1"/>
    <property type="molecule type" value="Genomic_DNA"/>
</dbReference>
<dbReference type="SUPFAM" id="SSF46767">
    <property type="entry name" value="Methylated DNA-protein cysteine methyltransferase, C-terminal domain"/>
    <property type="match status" value="1"/>
</dbReference>
<dbReference type="PANTHER" id="PTHR10815">
    <property type="entry name" value="METHYLATED-DNA--PROTEIN-CYSTEINE METHYLTRANSFERASE"/>
    <property type="match status" value="1"/>
</dbReference>
<proteinExistence type="predicted"/>
<sequence>MRYTAFGATFEIETATLDVDGATLRAQLAAYERGEREAFDVSVTYPDGFTGDVMRAMAAIPYGETRTYGDLAETLDSAAVAVGQACGRNPVAIVVPCHRVVAADGLGGFSLDHPDAVAVKRRILEHEGARDDRPRQTTLPV</sequence>
<dbReference type="InterPro" id="IPR014048">
    <property type="entry name" value="MethylDNA_cys_MeTrfase_DNA-bd"/>
</dbReference>
<keyword evidence="4" id="KW-0227">DNA damage</keyword>
<dbReference type="GO" id="GO:0032259">
    <property type="term" value="P:methylation"/>
    <property type="evidence" value="ECO:0007669"/>
    <property type="project" value="UniProtKB-KW"/>
</dbReference>
<evidence type="ECO:0000256" key="2">
    <source>
        <dbReference type="ARBA" id="ARBA00022603"/>
    </source>
</evidence>
<evidence type="ECO:0000256" key="5">
    <source>
        <dbReference type="ARBA" id="ARBA00023204"/>
    </source>
</evidence>
<dbReference type="InterPro" id="IPR036217">
    <property type="entry name" value="MethylDNA_cys_MeTrfase_DNAb"/>
</dbReference>
<comment type="catalytic activity">
    <reaction evidence="1">
        <text>a 4-O-methyl-thymidine in DNA + L-cysteinyl-[protein] = a thymidine in DNA + S-methyl-L-cysteinyl-[protein]</text>
        <dbReference type="Rhea" id="RHEA:53428"/>
        <dbReference type="Rhea" id="RHEA-COMP:10131"/>
        <dbReference type="Rhea" id="RHEA-COMP:10132"/>
        <dbReference type="Rhea" id="RHEA-COMP:13555"/>
        <dbReference type="Rhea" id="RHEA-COMP:13556"/>
        <dbReference type="ChEBI" id="CHEBI:29950"/>
        <dbReference type="ChEBI" id="CHEBI:82612"/>
        <dbReference type="ChEBI" id="CHEBI:137386"/>
        <dbReference type="ChEBI" id="CHEBI:137387"/>
        <dbReference type="EC" id="2.1.1.63"/>
    </reaction>
</comment>
<evidence type="ECO:0000313" key="8">
    <source>
        <dbReference type="EMBL" id="GAA0298802.1"/>
    </source>
</evidence>
<keyword evidence="2" id="KW-0489">Methyltransferase</keyword>
<dbReference type="CDD" id="cd06445">
    <property type="entry name" value="ATase"/>
    <property type="match status" value="1"/>
</dbReference>
<evidence type="ECO:0000256" key="6">
    <source>
        <dbReference type="ARBA" id="ARBA00049348"/>
    </source>
</evidence>
<dbReference type="NCBIfam" id="TIGR00589">
    <property type="entry name" value="ogt"/>
    <property type="match status" value="1"/>
</dbReference>
<protein>
    <recommendedName>
        <fullName evidence="7">Methylated-DNA-[protein]-cysteine S-methyltransferase DNA binding domain-containing protein</fullName>
    </recommendedName>
</protein>
<organism evidence="8 9">
    <name type="scientific">Halarchaeum salinum</name>
    <dbReference type="NCBI Taxonomy" id="489912"/>
    <lineage>
        <taxon>Archaea</taxon>
        <taxon>Methanobacteriati</taxon>
        <taxon>Methanobacteriota</taxon>
        <taxon>Stenosarchaea group</taxon>
        <taxon>Halobacteria</taxon>
        <taxon>Halobacteriales</taxon>
        <taxon>Halobacteriaceae</taxon>
    </lineage>
</organism>
<dbReference type="InterPro" id="IPR001497">
    <property type="entry name" value="MethylDNA_cys_MeTrfase_AS"/>
</dbReference>
<dbReference type="PANTHER" id="PTHR10815:SF13">
    <property type="entry name" value="METHYLATED-DNA--PROTEIN-CYSTEINE METHYLTRANSFERASE"/>
    <property type="match status" value="1"/>
</dbReference>
<dbReference type="PROSITE" id="PS00374">
    <property type="entry name" value="MGMT"/>
    <property type="match status" value="1"/>
</dbReference>
<dbReference type="Pfam" id="PF01035">
    <property type="entry name" value="DNA_binding_1"/>
    <property type="match status" value="1"/>
</dbReference>
<accession>A0AAV3S681</accession>
<dbReference type="Gene3D" id="1.10.10.10">
    <property type="entry name" value="Winged helix-like DNA-binding domain superfamily/Winged helix DNA-binding domain"/>
    <property type="match status" value="1"/>
</dbReference>
<keyword evidence="3" id="KW-0808">Transferase</keyword>
<comment type="caution">
    <text evidence="8">The sequence shown here is derived from an EMBL/GenBank/DDBJ whole genome shotgun (WGS) entry which is preliminary data.</text>
</comment>
<dbReference type="RefSeq" id="WP_211311122.1">
    <property type="nucleotide sequence ID" value="NZ_BAAABL010000042.1"/>
</dbReference>
<dbReference type="InterPro" id="IPR036388">
    <property type="entry name" value="WH-like_DNA-bd_sf"/>
</dbReference>
<evidence type="ECO:0000256" key="3">
    <source>
        <dbReference type="ARBA" id="ARBA00022679"/>
    </source>
</evidence>
<reference evidence="8 9" key="1">
    <citation type="journal article" date="2019" name="Int. J. Syst. Evol. Microbiol.">
        <title>The Global Catalogue of Microorganisms (GCM) 10K type strain sequencing project: providing services to taxonomists for standard genome sequencing and annotation.</title>
        <authorList>
            <consortium name="The Broad Institute Genomics Platform"/>
            <consortium name="The Broad Institute Genome Sequencing Center for Infectious Disease"/>
            <person name="Wu L."/>
            <person name="Ma J."/>
        </authorList>
    </citation>
    <scope>NUCLEOTIDE SEQUENCE [LARGE SCALE GENOMIC DNA]</scope>
    <source>
        <strain evidence="8 9">JCM 16330</strain>
    </source>
</reference>
<evidence type="ECO:0000256" key="4">
    <source>
        <dbReference type="ARBA" id="ARBA00022763"/>
    </source>
</evidence>